<feature type="compositionally biased region" description="Low complexity" evidence="1">
    <location>
        <begin position="400"/>
        <end position="417"/>
    </location>
</feature>
<sequence length="833" mass="93275">MINDVEGGLWVKRANERKSKRCCGEGREGEGTTRDASAVSAQGARGLVRSSGYETARRIDGQTDEKNEWPFLLERRRARRSERRTDRRVTDERKNNSLPLPFTRREEFPLVAVPTNRLARSLAERFAEHQGEMVRGQTPLVRYRRLELIKRVARSTFSGMKNARCAMTFHIETEAASLASENAVKSRRYKTSGNTVGENIRVYIYRLGATVAVARVVSARITSYAGGVNHDDSDFGWVIISSPRHPRPKNTPARTRLTAASDHYHHHHPPASALIDTTAGPKRKIARGAKNALWTYQSLDSLALDARGAPRFLPDAHPGFMVPLPPPPRLIGRRTHLGSHREIYTLSSPRKILSVKIICDNYSFDTSSVAASMLPSVRDYFASGVSMNKLYVRSRGTSQAFGAGARPASGAGAAPIGKSSRRERIGDRLAVLWVDFAAGLTVSTVFFPYECTRILARACRGPGTGPRRGPRTRATKSWRSPDPASEGPARHKKQRRNVAYAKREAHTRTLRTTCERAPGSLVCVSRGWLRSMWEPNRAKENSEAALPCSCRLRNIHQLAEGMDEQGAAKLERKIMVTNSLPSCYRTTVSLPVSRPSRHGEIARPPRALRYSRMQNRGYPRPPGQPSAATVPPSCRPSQPPSPLGRVGIKSATHQPSGYLKSLSVDRLRYRRCFVRELVAFVARLHDPSLVVDYLKAHVLSVVIIFRGNMRKRRVCELNGDKEPLGAREHERESRRRDAGRACNSSLSTGRQFNFLIIATPPRSREKVCRRYLRVVSAGRRAHEEDKNGRVRVKWGMFAYYAGNRDGEKFAERRSGKLPMLNNNQCVKLSTSFL</sequence>
<feature type="region of interest" description="Disordered" evidence="1">
    <location>
        <begin position="400"/>
        <end position="420"/>
    </location>
</feature>
<protein>
    <submittedName>
        <fullName evidence="2">Uncharacterized protein</fullName>
    </submittedName>
</protein>
<feature type="region of interest" description="Disordered" evidence="1">
    <location>
        <begin position="594"/>
        <end position="651"/>
    </location>
</feature>
<dbReference type="EMBL" id="QBLH01000280">
    <property type="protein sequence ID" value="TGZ56713.1"/>
    <property type="molecule type" value="Genomic_DNA"/>
</dbReference>
<reference evidence="2 3" key="1">
    <citation type="journal article" date="2019" name="Philos. Trans. R. Soc. Lond., B, Biol. Sci.">
        <title>Ant behaviour and brain gene expression of defending hosts depend on the ecological success of the intruding social parasite.</title>
        <authorList>
            <person name="Kaur R."/>
            <person name="Stoldt M."/>
            <person name="Jongepier E."/>
            <person name="Feldmeyer B."/>
            <person name="Menzel F."/>
            <person name="Bornberg-Bauer E."/>
            <person name="Foitzik S."/>
        </authorList>
    </citation>
    <scope>NUCLEOTIDE SEQUENCE [LARGE SCALE GENOMIC DNA]</scope>
    <source>
        <tissue evidence="2">Whole body</tissue>
    </source>
</reference>
<evidence type="ECO:0000313" key="3">
    <source>
        <dbReference type="Proteomes" id="UP000310200"/>
    </source>
</evidence>
<feature type="region of interest" description="Disordered" evidence="1">
    <location>
        <begin position="725"/>
        <end position="744"/>
    </location>
</feature>
<name>A0A4S2L1Y5_9HYME</name>
<feature type="compositionally biased region" description="Basic and acidic residues" evidence="1">
    <location>
        <begin position="725"/>
        <end position="739"/>
    </location>
</feature>
<evidence type="ECO:0000313" key="2">
    <source>
        <dbReference type="EMBL" id="TGZ56713.1"/>
    </source>
</evidence>
<dbReference type="Proteomes" id="UP000310200">
    <property type="component" value="Unassembled WGS sequence"/>
</dbReference>
<proteinExistence type="predicted"/>
<keyword evidence="3" id="KW-1185">Reference proteome</keyword>
<organism evidence="2 3">
    <name type="scientific">Temnothorax longispinosus</name>
    <dbReference type="NCBI Taxonomy" id="300112"/>
    <lineage>
        <taxon>Eukaryota</taxon>
        <taxon>Metazoa</taxon>
        <taxon>Ecdysozoa</taxon>
        <taxon>Arthropoda</taxon>
        <taxon>Hexapoda</taxon>
        <taxon>Insecta</taxon>
        <taxon>Pterygota</taxon>
        <taxon>Neoptera</taxon>
        <taxon>Endopterygota</taxon>
        <taxon>Hymenoptera</taxon>
        <taxon>Apocrita</taxon>
        <taxon>Aculeata</taxon>
        <taxon>Formicoidea</taxon>
        <taxon>Formicidae</taxon>
        <taxon>Myrmicinae</taxon>
        <taxon>Temnothorax</taxon>
    </lineage>
</organism>
<evidence type="ECO:0000256" key="1">
    <source>
        <dbReference type="SAM" id="MobiDB-lite"/>
    </source>
</evidence>
<feature type="region of interest" description="Disordered" evidence="1">
    <location>
        <begin position="460"/>
        <end position="496"/>
    </location>
</feature>
<gene>
    <name evidence="2" type="ORF">DBV15_08148</name>
</gene>
<comment type="caution">
    <text evidence="2">The sequence shown here is derived from an EMBL/GenBank/DDBJ whole genome shotgun (WGS) entry which is preliminary data.</text>
</comment>
<dbReference type="AlphaFoldDB" id="A0A4S2L1Y5"/>
<accession>A0A4S2L1Y5</accession>
<feature type="compositionally biased region" description="Pro residues" evidence="1">
    <location>
        <begin position="633"/>
        <end position="642"/>
    </location>
</feature>